<feature type="transmembrane region" description="Helical" evidence="1">
    <location>
        <begin position="116"/>
        <end position="139"/>
    </location>
</feature>
<reference evidence="2 3" key="1">
    <citation type="submission" date="2017-09" db="EMBL/GenBank/DDBJ databases">
        <authorList>
            <person name="Ehlers B."/>
            <person name="Leendertz F.H."/>
        </authorList>
    </citation>
    <scope>NUCLEOTIDE SEQUENCE [LARGE SCALE GENOMIC DNA]</scope>
    <source>
        <strain evidence="2 3">DJ-1</strain>
    </source>
</reference>
<comment type="caution">
    <text evidence="2">The sequence shown here is derived from an EMBL/GenBank/DDBJ whole genome shotgun (WGS) entry which is preliminary data.</text>
</comment>
<accession>A0A2A3M881</accession>
<keyword evidence="1" id="KW-1133">Transmembrane helix</keyword>
<feature type="transmembrane region" description="Helical" evidence="1">
    <location>
        <begin position="32"/>
        <end position="50"/>
    </location>
</feature>
<dbReference type="Proteomes" id="UP000218102">
    <property type="component" value="Unassembled WGS sequence"/>
</dbReference>
<feature type="transmembrane region" description="Helical" evidence="1">
    <location>
        <begin position="159"/>
        <end position="179"/>
    </location>
</feature>
<proteinExistence type="predicted"/>
<dbReference type="RefSeq" id="WP_009681408.1">
    <property type="nucleotide sequence ID" value="NZ_NTME01000005.1"/>
</dbReference>
<evidence type="ECO:0000313" key="2">
    <source>
        <dbReference type="EMBL" id="PBJ96337.1"/>
    </source>
</evidence>
<name>A0A2A3M881_PSEDL</name>
<keyword evidence="1" id="KW-0472">Membrane</keyword>
<protein>
    <submittedName>
        <fullName evidence="2">Uncharacterized protein</fullName>
    </submittedName>
</protein>
<evidence type="ECO:0000256" key="1">
    <source>
        <dbReference type="SAM" id="Phobius"/>
    </source>
</evidence>
<gene>
    <name evidence="2" type="ORF">CMV24_06320</name>
</gene>
<dbReference type="AlphaFoldDB" id="A0A2A3M881"/>
<organism evidence="2 3">
    <name type="scientific">Pseudomonas plecoglossicida</name>
    <dbReference type="NCBI Taxonomy" id="70775"/>
    <lineage>
        <taxon>Bacteria</taxon>
        <taxon>Pseudomonadati</taxon>
        <taxon>Pseudomonadota</taxon>
        <taxon>Gammaproteobacteria</taxon>
        <taxon>Pseudomonadales</taxon>
        <taxon>Pseudomonadaceae</taxon>
        <taxon>Pseudomonas</taxon>
    </lineage>
</organism>
<keyword evidence="1" id="KW-0812">Transmembrane</keyword>
<dbReference type="EMBL" id="NTME01000005">
    <property type="protein sequence ID" value="PBJ96337.1"/>
    <property type="molecule type" value="Genomic_DNA"/>
</dbReference>
<sequence>MKNETLDSDALLSEKNLFSIYVAARKVRSSRFNLITTVIFFVAAVLQAVLSPQTVEAKVEFVRKYADFGFNAALTTMGFLVAGFTIFATLSDPELFIKMGQRLHPDSKISWLKHNFFLFIRVFIYFIVFIVWCLLVIVFGSKSGVVSYLIMLFDDAAVIREWVASAAQVLLITGFYFILMQLKSFVFNMHHAVMTSLKWKWDKADKADKGGEG</sequence>
<evidence type="ECO:0000313" key="3">
    <source>
        <dbReference type="Proteomes" id="UP000218102"/>
    </source>
</evidence>
<feature type="transmembrane region" description="Helical" evidence="1">
    <location>
        <begin position="70"/>
        <end position="90"/>
    </location>
</feature>